<feature type="signal peptide" evidence="5">
    <location>
        <begin position="1"/>
        <end position="19"/>
    </location>
</feature>
<dbReference type="InterPro" id="IPR036249">
    <property type="entry name" value="Thioredoxin-like_sf"/>
</dbReference>
<accession>A0A9D7LX18</accession>
<sequence length="187" mass="19833">MHRLTARLASLLLSCILLAACSPVPQGGKPVGADFVLQGPTGPVDSHNFRGKLMLVFFGYVNCPDVCPTSLAAMNEVLSGMTPEERAKIQPILISVDPERDTPESLRNYAAYFHPSLIGVTGTPEQIATLARAFGAGYVRQPARSDGSYAVDHSANTYLVGKDGKLAATLLLGAPVDDLRAAIRKAL</sequence>
<dbReference type="PANTHER" id="PTHR12151:SF25">
    <property type="entry name" value="LINALOOL DEHYDRATASE_ISOMERASE DOMAIN-CONTAINING PROTEIN"/>
    <property type="match status" value="1"/>
</dbReference>
<gene>
    <name evidence="7" type="ORF">IPN75_16045</name>
</gene>
<dbReference type="Gene3D" id="3.40.30.10">
    <property type="entry name" value="Glutaredoxin"/>
    <property type="match status" value="1"/>
</dbReference>
<evidence type="ECO:0000259" key="6">
    <source>
        <dbReference type="PROSITE" id="PS51352"/>
    </source>
</evidence>
<feature type="binding site" evidence="3">
    <location>
        <position position="67"/>
    </location>
    <ligand>
        <name>Cu cation</name>
        <dbReference type="ChEBI" id="CHEBI:23378"/>
    </ligand>
</feature>
<keyword evidence="4" id="KW-1015">Disulfide bond</keyword>
<dbReference type="SUPFAM" id="SSF52833">
    <property type="entry name" value="Thioredoxin-like"/>
    <property type="match status" value="1"/>
</dbReference>
<dbReference type="InterPro" id="IPR003782">
    <property type="entry name" value="SCO1/SenC"/>
</dbReference>
<evidence type="ECO:0000256" key="2">
    <source>
        <dbReference type="ARBA" id="ARBA00023008"/>
    </source>
</evidence>
<feature type="disulfide bond" description="Redox-active" evidence="4">
    <location>
        <begin position="63"/>
        <end position="67"/>
    </location>
</feature>
<dbReference type="PANTHER" id="PTHR12151">
    <property type="entry name" value="ELECTRON TRANSPORT PROTIN SCO1/SENC FAMILY MEMBER"/>
    <property type="match status" value="1"/>
</dbReference>
<dbReference type="CDD" id="cd02968">
    <property type="entry name" value="SCO"/>
    <property type="match status" value="1"/>
</dbReference>
<name>A0A9D7LX18_9RHOO</name>
<feature type="binding site" evidence="3">
    <location>
        <position position="153"/>
    </location>
    <ligand>
        <name>Cu cation</name>
        <dbReference type="ChEBI" id="CHEBI:23378"/>
    </ligand>
</feature>
<dbReference type="FunFam" id="3.40.30.10:FF:000013">
    <property type="entry name" value="Blast:Protein SCO1 homolog, mitochondrial"/>
    <property type="match status" value="1"/>
</dbReference>
<dbReference type="PROSITE" id="PS51257">
    <property type="entry name" value="PROKAR_LIPOPROTEIN"/>
    <property type="match status" value="1"/>
</dbReference>
<dbReference type="Pfam" id="PF02630">
    <property type="entry name" value="SCO1-SenC"/>
    <property type="match status" value="1"/>
</dbReference>
<dbReference type="Proteomes" id="UP000808146">
    <property type="component" value="Unassembled WGS sequence"/>
</dbReference>
<keyword evidence="2 3" id="KW-0186">Copper</keyword>
<feature type="domain" description="Thioredoxin" evidence="6">
    <location>
        <begin position="22"/>
        <end position="187"/>
    </location>
</feature>
<proteinExistence type="inferred from homology"/>
<feature type="binding site" evidence="3">
    <location>
        <position position="63"/>
    </location>
    <ligand>
        <name>Cu cation</name>
        <dbReference type="ChEBI" id="CHEBI:23378"/>
    </ligand>
</feature>
<evidence type="ECO:0000256" key="4">
    <source>
        <dbReference type="PIRSR" id="PIRSR603782-2"/>
    </source>
</evidence>
<keyword evidence="5" id="KW-0732">Signal</keyword>
<evidence type="ECO:0000256" key="1">
    <source>
        <dbReference type="ARBA" id="ARBA00010996"/>
    </source>
</evidence>
<protein>
    <submittedName>
        <fullName evidence="7">SCO family protein</fullName>
    </submittedName>
</protein>
<dbReference type="EMBL" id="JADKBR010000019">
    <property type="protein sequence ID" value="MBK8891777.1"/>
    <property type="molecule type" value="Genomic_DNA"/>
</dbReference>
<dbReference type="PROSITE" id="PS51352">
    <property type="entry name" value="THIOREDOXIN_2"/>
    <property type="match status" value="1"/>
</dbReference>
<comment type="caution">
    <text evidence="7">The sequence shown here is derived from an EMBL/GenBank/DDBJ whole genome shotgun (WGS) entry which is preliminary data.</text>
</comment>
<keyword evidence="3" id="KW-0479">Metal-binding</keyword>
<evidence type="ECO:0000313" key="7">
    <source>
        <dbReference type="EMBL" id="MBK8891777.1"/>
    </source>
</evidence>
<dbReference type="AlphaFoldDB" id="A0A9D7LX18"/>
<evidence type="ECO:0000313" key="8">
    <source>
        <dbReference type="Proteomes" id="UP000808146"/>
    </source>
</evidence>
<evidence type="ECO:0000256" key="3">
    <source>
        <dbReference type="PIRSR" id="PIRSR603782-1"/>
    </source>
</evidence>
<comment type="similarity">
    <text evidence="1">Belongs to the SCO1/2 family.</text>
</comment>
<organism evidence="7 8">
    <name type="scientific">Candidatus Dechloromonas phosphorivorans</name>
    <dbReference type="NCBI Taxonomy" id="2899244"/>
    <lineage>
        <taxon>Bacteria</taxon>
        <taxon>Pseudomonadati</taxon>
        <taxon>Pseudomonadota</taxon>
        <taxon>Betaproteobacteria</taxon>
        <taxon>Rhodocyclales</taxon>
        <taxon>Azonexaceae</taxon>
        <taxon>Dechloromonas</taxon>
    </lineage>
</organism>
<dbReference type="GO" id="GO:0046872">
    <property type="term" value="F:metal ion binding"/>
    <property type="evidence" value="ECO:0007669"/>
    <property type="project" value="UniProtKB-KW"/>
</dbReference>
<reference evidence="7" key="1">
    <citation type="submission" date="2020-10" db="EMBL/GenBank/DDBJ databases">
        <title>Connecting structure to function with the recovery of over 1000 high-quality activated sludge metagenome-assembled genomes encoding full-length rRNA genes using long-read sequencing.</title>
        <authorList>
            <person name="Singleton C.M."/>
            <person name="Petriglieri F."/>
            <person name="Kristensen J.M."/>
            <person name="Kirkegaard R.H."/>
            <person name="Michaelsen T.Y."/>
            <person name="Andersen M.H."/>
            <person name="Karst S.M."/>
            <person name="Dueholm M.S."/>
            <person name="Nielsen P.H."/>
            <person name="Albertsen M."/>
        </authorList>
    </citation>
    <scope>NUCLEOTIDE SEQUENCE</scope>
    <source>
        <strain evidence="7">OdNE_18-Q3-R46-58_BAT3C.305</strain>
    </source>
</reference>
<dbReference type="InterPro" id="IPR013766">
    <property type="entry name" value="Thioredoxin_domain"/>
</dbReference>
<feature type="chain" id="PRO_5039306114" evidence="5">
    <location>
        <begin position="20"/>
        <end position="187"/>
    </location>
</feature>
<evidence type="ECO:0000256" key="5">
    <source>
        <dbReference type="SAM" id="SignalP"/>
    </source>
</evidence>